<dbReference type="EMBL" id="GFPF01002255">
    <property type="protein sequence ID" value="MAA13401.1"/>
    <property type="molecule type" value="Transcribed_RNA"/>
</dbReference>
<proteinExistence type="predicted"/>
<name>A0A224YG07_9ACAR</name>
<evidence type="ECO:0000313" key="1">
    <source>
        <dbReference type="EMBL" id="MAA13401.1"/>
    </source>
</evidence>
<reference evidence="1" key="1">
    <citation type="journal article" date="2017" name="Parasit. Vectors">
        <title>Sialotranscriptomics of Rhipicephalus zambeziensis reveals intricate expression profiles of secretory proteins and suggests tight temporal transcriptional regulation during blood-feeding.</title>
        <authorList>
            <person name="de Castro M.H."/>
            <person name="de Klerk D."/>
            <person name="Pienaar R."/>
            <person name="Rees D.J.G."/>
            <person name="Mans B.J."/>
        </authorList>
    </citation>
    <scope>NUCLEOTIDE SEQUENCE</scope>
    <source>
        <tissue evidence="1">Salivary glands</tissue>
    </source>
</reference>
<protein>
    <submittedName>
        <fullName evidence="1">Uncharacterized protein</fullName>
    </submittedName>
</protein>
<accession>A0A224YG07</accession>
<organism evidence="1">
    <name type="scientific">Rhipicephalus zambeziensis</name>
    <dbReference type="NCBI Taxonomy" id="60191"/>
    <lineage>
        <taxon>Eukaryota</taxon>
        <taxon>Metazoa</taxon>
        <taxon>Ecdysozoa</taxon>
        <taxon>Arthropoda</taxon>
        <taxon>Chelicerata</taxon>
        <taxon>Arachnida</taxon>
        <taxon>Acari</taxon>
        <taxon>Parasitiformes</taxon>
        <taxon>Ixodida</taxon>
        <taxon>Ixodoidea</taxon>
        <taxon>Ixodidae</taxon>
        <taxon>Rhipicephalinae</taxon>
        <taxon>Rhipicephalus</taxon>
        <taxon>Rhipicephalus</taxon>
    </lineage>
</organism>
<sequence>MHFLHRSSNVSTRSYASSDLSSLFKSPVTVHFVRFLSLYAGNVLAGSVRRRGQERYDVTARRFFALLNALRRSGHRENRAPVFLCTVGVDGRRSVECENAQLFSPFAR</sequence>
<dbReference type="AlphaFoldDB" id="A0A224YG07"/>